<sequence>MAGLNYYRFVNRENRVPYYQRLFFEADKKHIRLWETTHRSRFMLYPYYFILWGGLAGMSKNLH</sequence>
<dbReference type="EMBL" id="MCBQ01020247">
    <property type="protein sequence ID" value="RKF55350.1"/>
    <property type="molecule type" value="Genomic_DNA"/>
</dbReference>
<keyword evidence="5" id="KW-0812">Transmembrane</keyword>
<gene>
    <name evidence="6" type="ORF">GcM3_202006</name>
</gene>
<reference evidence="6 7" key="1">
    <citation type="journal article" date="2018" name="BMC Genomics">
        <title>Comparative genome analyses reveal sequence features reflecting distinct modes of host-adaptation between dicot and monocot powdery mildew.</title>
        <authorList>
            <person name="Wu Y."/>
            <person name="Ma X."/>
            <person name="Pan Z."/>
            <person name="Kale S.D."/>
            <person name="Song Y."/>
            <person name="King H."/>
            <person name="Zhang Q."/>
            <person name="Presley C."/>
            <person name="Deng X."/>
            <person name="Wei C.I."/>
            <person name="Xiao S."/>
        </authorList>
    </citation>
    <scope>NUCLEOTIDE SEQUENCE [LARGE SCALE GENOMIC DNA]</scope>
    <source>
        <strain evidence="6">UMSG3</strain>
    </source>
</reference>
<dbReference type="GO" id="GO:0005743">
    <property type="term" value="C:mitochondrial inner membrane"/>
    <property type="evidence" value="ECO:0007669"/>
    <property type="project" value="UniProtKB-SubCell"/>
</dbReference>
<proteinExistence type="predicted"/>
<evidence type="ECO:0000313" key="7">
    <source>
        <dbReference type="Proteomes" id="UP000283383"/>
    </source>
</evidence>
<comment type="subcellular location">
    <subcellularLocation>
        <location evidence="1">Mitochondrion inner membrane</location>
    </subcellularLocation>
</comment>
<feature type="transmembrane region" description="Helical" evidence="5">
    <location>
        <begin position="42"/>
        <end position="59"/>
    </location>
</feature>
<evidence type="ECO:0000256" key="5">
    <source>
        <dbReference type="SAM" id="Phobius"/>
    </source>
</evidence>
<keyword evidence="3" id="KW-0496">Mitochondrion</keyword>
<evidence type="ECO:0000256" key="4">
    <source>
        <dbReference type="ARBA" id="ARBA00023136"/>
    </source>
</evidence>
<evidence type="ECO:0000256" key="3">
    <source>
        <dbReference type="ARBA" id="ARBA00023128"/>
    </source>
</evidence>
<dbReference type="STRING" id="62708.A0A420HD26"/>
<accession>A0A420HD26</accession>
<dbReference type="AlphaFoldDB" id="A0A420HD26"/>
<dbReference type="Proteomes" id="UP000283383">
    <property type="component" value="Unassembled WGS sequence"/>
</dbReference>
<protein>
    <submittedName>
        <fullName evidence="6">Uncharacterized protein</fullName>
    </submittedName>
</protein>
<keyword evidence="5" id="KW-1133">Transmembrane helix</keyword>
<comment type="caution">
    <text evidence="6">The sequence shown here is derived from an EMBL/GenBank/DDBJ whole genome shotgun (WGS) entry which is preliminary data.</text>
</comment>
<keyword evidence="7" id="KW-1185">Reference proteome</keyword>
<keyword evidence="2" id="KW-0999">Mitochondrion inner membrane</keyword>
<evidence type="ECO:0000256" key="1">
    <source>
        <dbReference type="ARBA" id="ARBA00004273"/>
    </source>
</evidence>
<keyword evidence="4 5" id="KW-0472">Membrane</keyword>
<evidence type="ECO:0000256" key="2">
    <source>
        <dbReference type="ARBA" id="ARBA00022792"/>
    </source>
</evidence>
<organism evidence="6 7">
    <name type="scientific">Golovinomyces cichoracearum</name>
    <dbReference type="NCBI Taxonomy" id="62708"/>
    <lineage>
        <taxon>Eukaryota</taxon>
        <taxon>Fungi</taxon>
        <taxon>Dikarya</taxon>
        <taxon>Ascomycota</taxon>
        <taxon>Pezizomycotina</taxon>
        <taxon>Leotiomycetes</taxon>
        <taxon>Erysiphales</taxon>
        <taxon>Erysiphaceae</taxon>
        <taxon>Golovinomyces</taxon>
    </lineage>
</organism>
<name>A0A420HD26_9PEZI</name>
<evidence type="ECO:0000313" key="6">
    <source>
        <dbReference type="EMBL" id="RKF55350.1"/>
    </source>
</evidence>
<dbReference type="InterPro" id="IPR039297">
    <property type="entry name" value="COX7a"/>
</dbReference>
<dbReference type="Pfam" id="PF02238">
    <property type="entry name" value="COX7a"/>
    <property type="match status" value="1"/>
</dbReference>